<proteinExistence type="predicted"/>
<dbReference type="EMBL" id="JARVCO010000007">
    <property type="protein sequence ID" value="MDZ8118346.1"/>
    <property type="molecule type" value="Genomic_DNA"/>
</dbReference>
<keyword evidence="2" id="KW-1185">Reference proteome</keyword>
<dbReference type="RefSeq" id="WP_322608143.1">
    <property type="nucleotide sequence ID" value="NZ_JARVCO010000007.1"/>
</dbReference>
<reference evidence="1 2" key="1">
    <citation type="journal article" date="2024" name="Appl. Environ. Microbiol.">
        <title>Pontiella agarivorans sp. nov., a novel marine anaerobic bacterium capable of degrading macroalgal polysaccharides and fixing nitrogen.</title>
        <authorList>
            <person name="Liu N."/>
            <person name="Kivenson V."/>
            <person name="Peng X."/>
            <person name="Cui Z."/>
            <person name="Lankiewicz T.S."/>
            <person name="Gosselin K.M."/>
            <person name="English C.J."/>
            <person name="Blair E.M."/>
            <person name="O'Malley M.A."/>
            <person name="Valentine D.L."/>
        </authorList>
    </citation>
    <scope>NUCLEOTIDE SEQUENCE [LARGE SCALE GENOMIC DNA]</scope>
    <source>
        <strain evidence="1 2">NLcol2</strain>
    </source>
</reference>
<sequence>MSRILIKDGPGTPIVGAVLITESLQDRRRSLPGRASLDPEYGMLLRPWQLAFAPRKTASVLETGTLVRVQQENT</sequence>
<gene>
    <name evidence="1" type="ORF">P9H32_06850</name>
</gene>
<name>A0ABU5MWM0_9BACT</name>
<dbReference type="Proteomes" id="UP001290861">
    <property type="component" value="Unassembled WGS sequence"/>
</dbReference>
<organism evidence="1 2">
    <name type="scientific">Pontiella agarivorans</name>
    <dbReference type="NCBI Taxonomy" id="3038953"/>
    <lineage>
        <taxon>Bacteria</taxon>
        <taxon>Pseudomonadati</taxon>
        <taxon>Kiritimatiellota</taxon>
        <taxon>Kiritimatiellia</taxon>
        <taxon>Kiritimatiellales</taxon>
        <taxon>Pontiellaceae</taxon>
        <taxon>Pontiella</taxon>
    </lineage>
</organism>
<evidence type="ECO:0000313" key="2">
    <source>
        <dbReference type="Proteomes" id="UP001290861"/>
    </source>
</evidence>
<protein>
    <submittedName>
        <fullName evidence="1">Uncharacterized protein</fullName>
    </submittedName>
</protein>
<evidence type="ECO:0000313" key="1">
    <source>
        <dbReference type="EMBL" id="MDZ8118346.1"/>
    </source>
</evidence>
<accession>A0ABU5MWM0</accession>
<comment type="caution">
    <text evidence="1">The sequence shown here is derived from an EMBL/GenBank/DDBJ whole genome shotgun (WGS) entry which is preliminary data.</text>
</comment>